<keyword evidence="3 5" id="KW-0479">Metal-binding</keyword>
<dbReference type="HOGENOM" id="CLU_103526_1_0_11"/>
<dbReference type="InterPro" id="IPR009050">
    <property type="entry name" value="Globin-like_sf"/>
</dbReference>
<dbReference type="PATRIC" id="fig|927661.3.peg.3003"/>
<gene>
    <name evidence="6" type="ORF">CryarDRAFT_3044</name>
</gene>
<dbReference type="Pfam" id="PF01152">
    <property type="entry name" value="Bac_globin"/>
    <property type="match status" value="1"/>
</dbReference>
<evidence type="ECO:0000256" key="2">
    <source>
        <dbReference type="ARBA" id="ARBA00022617"/>
    </source>
</evidence>
<dbReference type="RefSeq" id="WP_035851401.1">
    <property type="nucleotide sequence ID" value="NZ_KK073874.1"/>
</dbReference>
<dbReference type="SUPFAM" id="SSF46458">
    <property type="entry name" value="Globin-like"/>
    <property type="match status" value="1"/>
</dbReference>
<dbReference type="GO" id="GO:0046872">
    <property type="term" value="F:metal ion binding"/>
    <property type="evidence" value="ECO:0007669"/>
    <property type="project" value="UniProtKB-KW"/>
</dbReference>
<keyword evidence="1" id="KW-0813">Transport</keyword>
<dbReference type="EMBL" id="JFBT01000001">
    <property type="protein sequence ID" value="EXG81919.1"/>
    <property type="molecule type" value="Genomic_DNA"/>
</dbReference>
<accession>A0A010ZT90</accession>
<keyword evidence="2 5" id="KW-0349">Heme</keyword>
<evidence type="ECO:0000256" key="4">
    <source>
        <dbReference type="ARBA" id="ARBA00023004"/>
    </source>
</evidence>
<evidence type="ECO:0000313" key="6">
    <source>
        <dbReference type="EMBL" id="EXG81919.1"/>
    </source>
</evidence>
<dbReference type="AlphaFoldDB" id="A0A010ZT90"/>
<comment type="caution">
    <text evidence="6">The sequence shown here is derived from an EMBL/GenBank/DDBJ whole genome shotgun (WGS) entry which is preliminary data.</text>
</comment>
<dbReference type="InterPro" id="IPR001486">
    <property type="entry name" value="Hemoglobin_trunc"/>
</dbReference>
<evidence type="ECO:0000256" key="5">
    <source>
        <dbReference type="PIRSR" id="PIRSR601486-1"/>
    </source>
</evidence>
<feature type="binding site" description="distal binding residue" evidence="5">
    <location>
        <position position="55"/>
    </location>
    <ligand>
        <name>heme</name>
        <dbReference type="ChEBI" id="CHEBI:30413"/>
    </ligand>
    <ligandPart>
        <name>Fe</name>
        <dbReference type="ChEBI" id="CHEBI:18248"/>
    </ligandPart>
</feature>
<dbReference type="Proteomes" id="UP000021053">
    <property type="component" value="Unassembled WGS sequence"/>
</dbReference>
<keyword evidence="7" id="KW-1185">Reference proteome</keyword>
<dbReference type="GO" id="GO:0019825">
    <property type="term" value="F:oxygen binding"/>
    <property type="evidence" value="ECO:0007669"/>
    <property type="project" value="InterPro"/>
</dbReference>
<name>A0A010ZT90_9ACTN</name>
<evidence type="ECO:0000256" key="1">
    <source>
        <dbReference type="ARBA" id="ARBA00022448"/>
    </source>
</evidence>
<proteinExistence type="predicted"/>
<organism evidence="6 7">
    <name type="scientific">Cryptosporangium arvum DSM 44712</name>
    <dbReference type="NCBI Taxonomy" id="927661"/>
    <lineage>
        <taxon>Bacteria</taxon>
        <taxon>Bacillati</taxon>
        <taxon>Actinomycetota</taxon>
        <taxon>Actinomycetes</taxon>
        <taxon>Cryptosporangiales</taxon>
        <taxon>Cryptosporangiaceae</taxon>
        <taxon>Cryptosporangium</taxon>
    </lineage>
</organism>
<protein>
    <submittedName>
        <fullName evidence="6">Hemoglobin</fullName>
    </submittedName>
</protein>
<sequence>MITVLHVTETPTLFDWAGGSAAFERLINAFYDRVEGDELLTPLFPGGVSDEHRTHVTAWWSEVFGGPAEYSSELGGYHRMVNKHVDLGITPEQRYRFASLMSLAADDAGLPDDPEFRAAFVGYVEWGTRIALANSQPGADIVQQAPVPRWGWGVAPPYQPSN</sequence>
<dbReference type="Gene3D" id="1.10.490.10">
    <property type="entry name" value="Globins"/>
    <property type="match status" value="1"/>
</dbReference>
<keyword evidence="4 5" id="KW-0408">Iron</keyword>
<evidence type="ECO:0000313" key="7">
    <source>
        <dbReference type="Proteomes" id="UP000021053"/>
    </source>
</evidence>
<dbReference type="CDD" id="cd14775">
    <property type="entry name" value="TrHb2_O-like"/>
    <property type="match status" value="1"/>
</dbReference>
<reference evidence="6 7" key="1">
    <citation type="submission" date="2013-07" db="EMBL/GenBank/DDBJ databases">
        <authorList>
            <consortium name="DOE Joint Genome Institute"/>
            <person name="Eisen J."/>
            <person name="Huntemann M."/>
            <person name="Han J."/>
            <person name="Chen A."/>
            <person name="Kyrpides N."/>
            <person name="Mavromatis K."/>
            <person name="Markowitz V."/>
            <person name="Palaniappan K."/>
            <person name="Ivanova N."/>
            <person name="Schaumberg A."/>
            <person name="Pati A."/>
            <person name="Liolios K."/>
            <person name="Nordberg H.P."/>
            <person name="Cantor M.N."/>
            <person name="Hua S.X."/>
            <person name="Woyke T."/>
        </authorList>
    </citation>
    <scope>NUCLEOTIDE SEQUENCE [LARGE SCALE GENOMIC DNA]</scope>
    <source>
        <strain evidence="6 7">DSM 44712</strain>
    </source>
</reference>
<evidence type="ECO:0000256" key="3">
    <source>
        <dbReference type="ARBA" id="ARBA00022723"/>
    </source>
</evidence>
<dbReference type="InterPro" id="IPR012292">
    <property type="entry name" value="Globin/Proto"/>
</dbReference>
<dbReference type="GO" id="GO:0020037">
    <property type="term" value="F:heme binding"/>
    <property type="evidence" value="ECO:0007669"/>
    <property type="project" value="InterPro"/>
</dbReference>